<evidence type="ECO:0000256" key="3">
    <source>
        <dbReference type="ARBA" id="ARBA00023295"/>
    </source>
</evidence>
<evidence type="ECO:0000313" key="5">
    <source>
        <dbReference type="EMBL" id="KAF7154596.1"/>
    </source>
</evidence>
<dbReference type="InterPro" id="IPR017853">
    <property type="entry name" value="GH"/>
</dbReference>
<organism evidence="5 6">
    <name type="scientific">Rhododendron simsii</name>
    <name type="common">Sims's rhododendron</name>
    <dbReference type="NCBI Taxonomy" id="118357"/>
    <lineage>
        <taxon>Eukaryota</taxon>
        <taxon>Viridiplantae</taxon>
        <taxon>Streptophyta</taxon>
        <taxon>Embryophyta</taxon>
        <taxon>Tracheophyta</taxon>
        <taxon>Spermatophyta</taxon>
        <taxon>Magnoliopsida</taxon>
        <taxon>eudicotyledons</taxon>
        <taxon>Gunneridae</taxon>
        <taxon>Pentapetalae</taxon>
        <taxon>asterids</taxon>
        <taxon>Ericales</taxon>
        <taxon>Ericaceae</taxon>
        <taxon>Ericoideae</taxon>
        <taxon>Rhodoreae</taxon>
        <taxon>Rhododendron</taxon>
    </lineage>
</organism>
<evidence type="ECO:0000313" key="6">
    <source>
        <dbReference type="Proteomes" id="UP000626092"/>
    </source>
</evidence>
<dbReference type="OrthoDB" id="1405325at2759"/>
<gene>
    <name evidence="5" type="ORF">RHSIM_Rhsim01G0180800</name>
</gene>
<dbReference type="PANTHER" id="PTHR32227">
    <property type="entry name" value="GLUCAN ENDO-1,3-BETA-GLUCOSIDASE BG1-RELATED-RELATED"/>
    <property type="match status" value="1"/>
</dbReference>
<accession>A0A834HL90</accession>
<proteinExistence type="inferred from homology"/>
<dbReference type="Proteomes" id="UP000626092">
    <property type="component" value="Unassembled WGS sequence"/>
</dbReference>
<dbReference type="InterPro" id="IPR044965">
    <property type="entry name" value="Glyco_hydro_17_plant"/>
</dbReference>
<evidence type="ECO:0000256" key="1">
    <source>
        <dbReference type="ARBA" id="ARBA00008773"/>
    </source>
</evidence>
<dbReference type="InterPro" id="IPR000490">
    <property type="entry name" value="Glyco_hydro_17"/>
</dbReference>
<dbReference type="SUPFAM" id="SSF51445">
    <property type="entry name" value="(Trans)glycosidases"/>
    <property type="match status" value="1"/>
</dbReference>
<evidence type="ECO:0000256" key="2">
    <source>
        <dbReference type="ARBA" id="ARBA00022801"/>
    </source>
</evidence>
<sequence length="97" mass="10989">MRPIISFLRNTNNPLLVNIYPYFAHINNPHHVPLPYAMFTAPGVVVRDDPFHCKKLFDAMLDDTYFALKKAGGPKVEIVVSESGWPCSFGGERRDLL</sequence>
<evidence type="ECO:0008006" key="7">
    <source>
        <dbReference type="Google" id="ProtNLM"/>
    </source>
</evidence>
<keyword evidence="3" id="KW-0326">Glycosidase</keyword>
<keyword evidence="2" id="KW-0378">Hydrolase</keyword>
<name>A0A834HL90_RHOSS</name>
<dbReference type="AlphaFoldDB" id="A0A834HL90"/>
<comment type="similarity">
    <text evidence="1 4">Belongs to the glycosyl hydrolase 17 family.</text>
</comment>
<comment type="caution">
    <text evidence="5">The sequence shown here is derived from an EMBL/GenBank/DDBJ whole genome shotgun (WGS) entry which is preliminary data.</text>
</comment>
<reference evidence="5" key="1">
    <citation type="submission" date="2019-11" db="EMBL/GenBank/DDBJ databases">
        <authorList>
            <person name="Liu Y."/>
            <person name="Hou J."/>
            <person name="Li T.-Q."/>
            <person name="Guan C.-H."/>
            <person name="Wu X."/>
            <person name="Wu H.-Z."/>
            <person name="Ling F."/>
            <person name="Zhang R."/>
            <person name="Shi X.-G."/>
            <person name="Ren J.-P."/>
            <person name="Chen E.-F."/>
            <person name="Sun J.-M."/>
        </authorList>
    </citation>
    <scope>NUCLEOTIDE SEQUENCE</scope>
    <source>
        <strain evidence="5">Adult_tree_wgs_1</strain>
        <tissue evidence="5">Leaves</tissue>
    </source>
</reference>
<dbReference type="GO" id="GO:0004553">
    <property type="term" value="F:hydrolase activity, hydrolyzing O-glycosyl compounds"/>
    <property type="evidence" value="ECO:0007669"/>
    <property type="project" value="InterPro"/>
</dbReference>
<protein>
    <recommendedName>
        <fullName evidence="7">Glucan endo-1,3-beta-D-glucosidase</fullName>
    </recommendedName>
</protein>
<dbReference type="GO" id="GO:0005975">
    <property type="term" value="P:carbohydrate metabolic process"/>
    <property type="evidence" value="ECO:0007669"/>
    <property type="project" value="InterPro"/>
</dbReference>
<evidence type="ECO:0000256" key="4">
    <source>
        <dbReference type="RuleBase" id="RU004335"/>
    </source>
</evidence>
<dbReference type="Pfam" id="PF00332">
    <property type="entry name" value="Glyco_hydro_17"/>
    <property type="match status" value="1"/>
</dbReference>
<keyword evidence="6" id="KW-1185">Reference proteome</keyword>
<dbReference type="Gene3D" id="3.20.20.80">
    <property type="entry name" value="Glycosidases"/>
    <property type="match status" value="1"/>
</dbReference>
<dbReference type="EMBL" id="WJXA01000001">
    <property type="protein sequence ID" value="KAF7154596.1"/>
    <property type="molecule type" value="Genomic_DNA"/>
</dbReference>